<comment type="caution">
    <text evidence="9">The sequence shown here is derived from an EMBL/GenBank/DDBJ whole genome shotgun (WGS) entry which is preliminary data.</text>
</comment>
<dbReference type="GO" id="GO:0034599">
    <property type="term" value="P:cellular response to oxidative stress"/>
    <property type="evidence" value="ECO:0007669"/>
    <property type="project" value="TreeGrafter"/>
</dbReference>
<keyword evidence="4" id="KW-1015">Disulfide bond</keyword>
<evidence type="ECO:0000256" key="5">
    <source>
        <dbReference type="ARBA" id="ARBA00023284"/>
    </source>
</evidence>
<evidence type="ECO:0000256" key="4">
    <source>
        <dbReference type="ARBA" id="ARBA00023157"/>
    </source>
</evidence>
<dbReference type="GO" id="GO:0004602">
    <property type="term" value="F:glutathione peroxidase activity"/>
    <property type="evidence" value="ECO:0007669"/>
    <property type="project" value="UniProtKB-EC"/>
</dbReference>
<dbReference type="Proteomes" id="UP001321749">
    <property type="component" value="Unassembled WGS sequence"/>
</dbReference>
<dbReference type="FunFam" id="3.40.30.10:FF:000026">
    <property type="entry name" value="Glutaredoxin 2"/>
    <property type="match status" value="1"/>
</dbReference>
<dbReference type="PROSITE" id="PS00195">
    <property type="entry name" value="GLUTAREDOXIN_1"/>
    <property type="match status" value="1"/>
</dbReference>
<organism evidence="9 10">
    <name type="scientific">Cladorrhinum samala</name>
    <dbReference type="NCBI Taxonomy" id="585594"/>
    <lineage>
        <taxon>Eukaryota</taxon>
        <taxon>Fungi</taxon>
        <taxon>Dikarya</taxon>
        <taxon>Ascomycota</taxon>
        <taxon>Pezizomycotina</taxon>
        <taxon>Sordariomycetes</taxon>
        <taxon>Sordariomycetidae</taxon>
        <taxon>Sordariales</taxon>
        <taxon>Podosporaceae</taxon>
        <taxon>Cladorrhinum</taxon>
    </lineage>
</organism>
<keyword evidence="5" id="KW-0676">Redox-active center</keyword>
<dbReference type="GO" id="GO:0005634">
    <property type="term" value="C:nucleus"/>
    <property type="evidence" value="ECO:0007669"/>
    <property type="project" value="TreeGrafter"/>
</dbReference>
<protein>
    <submittedName>
        <fullName evidence="9">Thioredoxin-like protein</fullName>
    </submittedName>
</protein>
<dbReference type="AlphaFoldDB" id="A0AAV9HK73"/>
<evidence type="ECO:0000313" key="9">
    <source>
        <dbReference type="EMBL" id="KAK4461007.1"/>
    </source>
</evidence>
<evidence type="ECO:0000256" key="6">
    <source>
        <dbReference type="ARBA" id="ARBA00035808"/>
    </source>
</evidence>
<gene>
    <name evidence="9" type="ORF">QBC42DRAFT_271031</name>
</gene>
<feature type="domain" description="Glutaredoxin" evidence="8">
    <location>
        <begin position="33"/>
        <end position="95"/>
    </location>
</feature>
<dbReference type="GO" id="GO:0005737">
    <property type="term" value="C:cytoplasm"/>
    <property type="evidence" value="ECO:0007669"/>
    <property type="project" value="TreeGrafter"/>
</dbReference>
<dbReference type="InterPro" id="IPR014025">
    <property type="entry name" value="Glutaredoxin_subgr"/>
</dbReference>
<keyword evidence="10" id="KW-1185">Reference proteome</keyword>
<evidence type="ECO:0000256" key="1">
    <source>
        <dbReference type="ARBA" id="ARBA00000217"/>
    </source>
</evidence>
<dbReference type="GO" id="GO:0004364">
    <property type="term" value="F:glutathione transferase activity"/>
    <property type="evidence" value="ECO:0007669"/>
    <property type="project" value="UniProtKB-EC"/>
</dbReference>
<dbReference type="PANTHER" id="PTHR45694:SF18">
    <property type="entry name" value="GLUTAREDOXIN-1-RELATED"/>
    <property type="match status" value="1"/>
</dbReference>
<dbReference type="Gene3D" id="3.40.30.10">
    <property type="entry name" value="Glutaredoxin"/>
    <property type="match status" value="1"/>
</dbReference>
<accession>A0AAV9HK73</accession>
<dbReference type="PANTHER" id="PTHR45694">
    <property type="entry name" value="GLUTAREDOXIN 2"/>
    <property type="match status" value="1"/>
</dbReference>
<keyword evidence="3" id="KW-0249">Electron transport</keyword>
<evidence type="ECO:0000259" key="8">
    <source>
        <dbReference type="Pfam" id="PF00462"/>
    </source>
</evidence>
<comment type="catalytic activity">
    <reaction evidence="1">
        <text>2 glutathione + H2O2 = glutathione disulfide + 2 H2O</text>
        <dbReference type="Rhea" id="RHEA:16833"/>
        <dbReference type="ChEBI" id="CHEBI:15377"/>
        <dbReference type="ChEBI" id="CHEBI:16240"/>
        <dbReference type="ChEBI" id="CHEBI:57925"/>
        <dbReference type="ChEBI" id="CHEBI:58297"/>
        <dbReference type="EC" id="1.11.1.9"/>
    </reaction>
</comment>
<dbReference type="InterPro" id="IPR011899">
    <property type="entry name" value="Glutaredoxin_euk/vir"/>
</dbReference>
<reference evidence="9" key="1">
    <citation type="journal article" date="2023" name="Mol. Phylogenet. Evol.">
        <title>Genome-scale phylogeny and comparative genomics of the fungal order Sordariales.</title>
        <authorList>
            <person name="Hensen N."/>
            <person name="Bonometti L."/>
            <person name="Westerberg I."/>
            <person name="Brannstrom I.O."/>
            <person name="Guillou S."/>
            <person name="Cros-Aarteil S."/>
            <person name="Calhoun S."/>
            <person name="Haridas S."/>
            <person name="Kuo A."/>
            <person name="Mondo S."/>
            <person name="Pangilinan J."/>
            <person name="Riley R."/>
            <person name="LaButti K."/>
            <person name="Andreopoulos B."/>
            <person name="Lipzen A."/>
            <person name="Chen C."/>
            <person name="Yan M."/>
            <person name="Daum C."/>
            <person name="Ng V."/>
            <person name="Clum A."/>
            <person name="Steindorff A."/>
            <person name="Ohm R.A."/>
            <person name="Martin F."/>
            <person name="Silar P."/>
            <person name="Natvig D.O."/>
            <person name="Lalanne C."/>
            <person name="Gautier V."/>
            <person name="Ament-Velasquez S.L."/>
            <person name="Kruys A."/>
            <person name="Hutchinson M.I."/>
            <person name="Powell A.J."/>
            <person name="Barry K."/>
            <person name="Miller A.N."/>
            <person name="Grigoriev I.V."/>
            <person name="Debuchy R."/>
            <person name="Gladieux P."/>
            <person name="Hiltunen Thoren M."/>
            <person name="Johannesson H."/>
        </authorList>
    </citation>
    <scope>NUCLEOTIDE SEQUENCE</scope>
    <source>
        <strain evidence="9">PSN324</strain>
    </source>
</reference>
<dbReference type="EMBL" id="MU864999">
    <property type="protein sequence ID" value="KAK4461007.1"/>
    <property type="molecule type" value="Genomic_DNA"/>
</dbReference>
<dbReference type="NCBIfam" id="TIGR02180">
    <property type="entry name" value="GRX_euk"/>
    <property type="match status" value="1"/>
</dbReference>
<dbReference type="CDD" id="cd03419">
    <property type="entry name" value="GRX_GRXh_1_2_like"/>
    <property type="match status" value="1"/>
</dbReference>
<comment type="catalytic activity">
    <reaction evidence="6">
        <text>1-chloro-2,4-dinitrobenzene + glutathione = 2,4-dinitrophenyl-S-glutathione + chloride + H(+)</text>
        <dbReference type="Rhea" id="RHEA:51220"/>
        <dbReference type="ChEBI" id="CHEBI:15378"/>
        <dbReference type="ChEBI" id="CHEBI:17996"/>
        <dbReference type="ChEBI" id="CHEBI:34718"/>
        <dbReference type="ChEBI" id="CHEBI:57925"/>
        <dbReference type="ChEBI" id="CHEBI:133977"/>
        <dbReference type="EC" id="2.5.1.18"/>
    </reaction>
</comment>
<dbReference type="Pfam" id="PF00462">
    <property type="entry name" value="Glutaredoxin"/>
    <property type="match status" value="1"/>
</dbReference>
<dbReference type="PROSITE" id="PS51354">
    <property type="entry name" value="GLUTAREDOXIN_2"/>
    <property type="match status" value="1"/>
</dbReference>
<evidence type="ECO:0000256" key="2">
    <source>
        <dbReference type="ARBA" id="ARBA00022448"/>
    </source>
</evidence>
<comment type="catalytic activity">
    <reaction evidence="7">
        <text>RX + glutathione = an S-substituted glutathione + a halide anion + H(+)</text>
        <dbReference type="Rhea" id="RHEA:16437"/>
        <dbReference type="ChEBI" id="CHEBI:15378"/>
        <dbReference type="ChEBI" id="CHEBI:16042"/>
        <dbReference type="ChEBI" id="CHEBI:17792"/>
        <dbReference type="ChEBI" id="CHEBI:57925"/>
        <dbReference type="ChEBI" id="CHEBI:90779"/>
        <dbReference type="EC" id="2.5.1.18"/>
    </reaction>
</comment>
<keyword evidence="2" id="KW-0813">Transport</keyword>
<dbReference type="InterPro" id="IPR011767">
    <property type="entry name" value="GLR_AS"/>
</dbReference>
<dbReference type="InterPro" id="IPR002109">
    <property type="entry name" value="Glutaredoxin"/>
</dbReference>
<dbReference type="GO" id="GO:0015038">
    <property type="term" value="F:glutathione disulfide oxidoreductase activity"/>
    <property type="evidence" value="ECO:0007669"/>
    <property type="project" value="TreeGrafter"/>
</dbReference>
<dbReference type="InterPro" id="IPR036249">
    <property type="entry name" value="Thioredoxin-like_sf"/>
</dbReference>
<sequence length="124" mass="13741">MSFIFRRLFSTTTPAMSEAAQKKAQQLIDENAVVVFSKSYCPYCNNTKRILDGYNAKYKAIELNQVDDGDDLQDALQKITGQRTVPNIFINKVHIGGNSDLEAVVKSGKNGKKIEELLKEAGAL</sequence>
<name>A0AAV9HK73_9PEZI</name>
<evidence type="ECO:0000256" key="7">
    <source>
        <dbReference type="ARBA" id="ARBA00047960"/>
    </source>
</evidence>
<dbReference type="SUPFAM" id="SSF52833">
    <property type="entry name" value="Thioredoxin-like"/>
    <property type="match status" value="1"/>
</dbReference>
<proteinExistence type="predicted"/>
<evidence type="ECO:0000256" key="3">
    <source>
        <dbReference type="ARBA" id="ARBA00022982"/>
    </source>
</evidence>
<reference evidence="9" key="2">
    <citation type="submission" date="2023-06" db="EMBL/GenBank/DDBJ databases">
        <authorList>
            <consortium name="Lawrence Berkeley National Laboratory"/>
            <person name="Mondo S.J."/>
            <person name="Hensen N."/>
            <person name="Bonometti L."/>
            <person name="Westerberg I."/>
            <person name="Brannstrom I.O."/>
            <person name="Guillou S."/>
            <person name="Cros-Aarteil S."/>
            <person name="Calhoun S."/>
            <person name="Haridas S."/>
            <person name="Kuo A."/>
            <person name="Pangilinan J."/>
            <person name="Riley R."/>
            <person name="Labutti K."/>
            <person name="Andreopoulos B."/>
            <person name="Lipzen A."/>
            <person name="Chen C."/>
            <person name="Yanf M."/>
            <person name="Daum C."/>
            <person name="Ng V."/>
            <person name="Clum A."/>
            <person name="Steindorff A."/>
            <person name="Ohm R."/>
            <person name="Martin F."/>
            <person name="Silar P."/>
            <person name="Natvig D."/>
            <person name="Lalanne C."/>
            <person name="Gautier V."/>
            <person name="Ament-Velasquez S.L."/>
            <person name="Kruys A."/>
            <person name="Hutchinson M.I."/>
            <person name="Powell A.J."/>
            <person name="Barry K."/>
            <person name="Miller A.N."/>
            <person name="Grigoriev I.V."/>
            <person name="Debuchy R."/>
            <person name="Gladieux P."/>
            <person name="Thoren M.H."/>
            <person name="Johannesson H."/>
        </authorList>
    </citation>
    <scope>NUCLEOTIDE SEQUENCE</scope>
    <source>
        <strain evidence="9">PSN324</strain>
    </source>
</reference>
<evidence type="ECO:0000313" key="10">
    <source>
        <dbReference type="Proteomes" id="UP001321749"/>
    </source>
</evidence>
<dbReference type="PRINTS" id="PR00160">
    <property type="entry name" value="GLUTAREDOXIN"/>
</dbReference>